<dbReference type="STRING" id="151549.A0A4C1X0A2"/>
<comment type="similarity">
    <text evidence="2 7">Belongs to the dicarboxylate/amino acid:cation symporter (DAACS) (TC 2.A.23) family.</text>
</comment>
<accession>A0A4C1X0A2</accession>
<evidence type="ECO:0000256" key="7">
    <source>
        <dbReference type="RuleBase" id="RU361216"/>
    </source>
</evidence>
<dbReference type="EMBL" id="BGZK01000711">
    <property type="protein sequence ID" value="GBP57206.1"/>
    <property type="molecule type" value="Genomic_DNA"/>
</dbReference>
<protein>
    <recommendedName>
        <fullName evidence="7">Amino acid transporter</fullName>
    </recommendedName>
</protein>
<evidence type="ECO:0000256" key="4">
    <source>
        <dbReference type="ARBA" id="ARBA00022692"/>
    </source>
</evidence>
<evidence type="ECO:0000313" key="8">
    <source>
        <dbReference type="EMBL" id="GBP57206.1"/>
    </source>
</evidence>
<keyword evidence="9" id="KW-1185">Reference proteome</keyword>
<dbReference type="GO" id="GO:0015175">
    <property type="term" value="F:neutral L-amino acid transmembrane transporter activity"/>
    <property type="evidence" value="ECO:0007669"/>
    <property type="project" value="TreeGrafter"/>
</dbReference>
<name>A0A4C1X0A2_EUMVA</name>
<dbReference type="GO" id="GO:0005886">
    <property type="term" value="C:plasma membrane"/>
    <property type="evidence" value="ECO:0007669"/>
    <property type="project" value="TreeGrafter"/>
</dbReference>
<dbReference type="PANTHER" id="PTHR11958:SF63">
    <property type="entry name" value="AMINO ACID TRANSPORTER"/>
    <property type="match status" value="1"/>
</dbReference>
<dbReference type="PANTHER" id="PTHR11958">
    <property type="entry name" value="SODIUM/DICARBOXYLATE SYMPORTER-RELATED"/>
    <property type="match status" value="1"/>
</dbReference>
<keyword evidence="3 7" id="KW-0813">Transport</keyword>
<organism evidence="8 9">
    <name type="scientific">Eumeta variegata</name>
    <name type="common">Bagworm moth</name>
    <name type="synonym">Eumeta japonica</name>
    <dbReference type="NCBI Taxonomy" id="151549"/>
    <lineage>
        <taxon>Eukaryota</taxon>
        <taxon>Metazoa</taxon>
        <taxon>Ecdysozoa</taxon>
        <taxon>Arthropoda</taxon>
        <taxon>Hexapoda</taxon>
        <taxon>Insecta</taxon>
        <taxon>Pterygota</taxon>
        <taxon>Neoptera</taxon>
        <taxon>Endopterygota</taxon>
        <taxon>Lepidoptera</taxon>
        <taxon>Glossata</taxon>
        <taxon>Ditrysia</taxon>
        <taxon>Tineoidea</taxon>
        <taxon>Psychidae</taxon>
        <taxon>Oiketicinae</taxon>
        <taxon>Eumeta</taxon>
    </lineage>
</organism>
<evidence type="ECO:0000256" key="2">
    <source>
        <dbReference type="ARBA" id="ARBA00006148"/>
    </source>
</evidence>
<dbReference type="GO" id="GO:0005313">
    <property type="term" value="F:L-glutamate transmembrane transporter activity"/>
    <property type="evidence" value="ECO:0007669"/>
    <property type="project" value="TreeGrafter"/>
</dbReference>
<comment type="subcellular location">
    <subcellularLocation>
        <location evidence="1 7">Membrane</location>
        <topology evidence="1 7">Multi-pass membrane protein</topology>
    </subcellularLocation>
</comment>
<gene>
    <name evidence="8" type="primary">glt-4</name>
    <name evidence="8" type="ORF">EVAR_82917_1</name>
</gene>
<sequence length="194" mass="21585">MPGGMKPNLGKFLRENLLTFLTILGVASGTILGCGLRAFDYEWSRREVMYFQYPGELFLRMLKCLIVPLLVSSIVSAIGSLDLSLSGKDRLWFTVPIGNRRFKSSSTYAAHALFSVPHPRYARGALYLTPLYKMRLVPFLSESSGGSLAQTPHFSVHQSTLSSIRYRISIQDTGNALVTPLVSSVHGQRRLPDF</sequence>
<dbReference type="InterPro" id="IPR050746">
    <property type="entry name" value="DAACS"/>
</dbReference>
<dbReference type="Proteomes" id="UP000299102">
    <property type="component" value="Unassembled WGS sequence"/>
</dbReference>
<evidence type="ECO:0000256" key="5">
    <source>
        <dbReference type="ARBA" id="ARBA00022989"/>
    </source>
</evidence>
<keyword evidence="4 7" id="KW-0812">Transmembrane</keyword>
<keyword evidence="6 7" id="KW-0472">Membrane</keyword>
<dbReference type="InterPro" id="IPR036458">
    <property type="entry name" value="Na:dicarbo_symporter_sf"/>
</dbReference>
<reference evidence="8 9" key="1">
    <citation type="journal article" date="2019" name="Commun. Biol.">
        <title>The bagworm genome reveals a unique fibroin gene that provides high tensile strength.</title>
        <authorList>
            <person name="Kono N."/>
            <person name="Nakamura H."/>
            <person name="Ohtoshi R."/>
            <person name="Tomita M."/>
            <person name="Numata K."/>
            <person name="Arakawa K."/>
        </authorList>
    </citation>
    <scope>NUCLEOTIDE SEQUENCE [LARGE SCALE GENOMIC DNA]</scope>
</reference>
<comment type="caution">
    <text evidence="7">Lacks conserved residue(s) required for the propagation of feature annotation.</text>
</comment>
<proteinExistence type="inferred from homology"/>
<evidence type="ECO:0000256" key="6">
    <source>
        <dbReference type="ARBA" id="ARBA00023136"/>
    </source>
</evidence>
<dbReference type="OrthoDB" id="5877963at2759"/>
<evidence type="ECO:0000256" key="1">
    <source>
        <dbReference type="ARBA" id="ARBA00004141"/>
    </source>
</evidence>
<dbReference type="AlphaFoldDB" id="A0A4C1X0A2"/>
<evidence type="ECO:0000313" key="9">
    <source>
        <dbReference type="Proteomes" id="UP000299102"/>
    </source>
</evidence>
<dbReference type="Pfam" id="PF00375">
    <property type="entry name" value="SDF"/>
    <property type="match status" value="1"/>
</dbReference>
<dbReference type="PRINTS" id="PR00173">
    <property type="entry name" value="EDTRNSPORT"/>
</dbReference>
<dbReference type="InterPro" id="IPR001991">
    <property type="entry name" value="Na-dicarboxylate_symporter"/>
</dbReference>
<dbReference type="Gene3D" id="1.10.3860.10">
    <property type="entry name" value="Sodium:dicarboxylate symporter"/>
    <property type="match status" value="1"/>
</dbReference>
<dbReference type="SUPFAM" id="SSF118215">
    <property type="entry name" value="Proton glutamate symport protein"/>
    <property type="match status" value="1"/>
</dbReference>
<keyword evidence="5 7" id="KW-1133">Transmembrane helix</keyword>
<dbReference type="GO" id="GO:0015501">
    <property type="term" value="F:glutamate:sodium symporter activity"/>
    <property type="evidence" value="ECO:0007669"/>
    <property type="project" value="TreeGrafter"/>
</dbReference>
<dbReference type="PROSITE" id="PS51257">
    <property type="entry name" value="PROKAR_LIPOPROTEIN"/>
    <property type="match status" value="1"/>
</dbReference>
<keyword evidence="7" id="KW-0769">Symport</keyword>
<evidence type="ECO:0000256" key="3">
    <source>
        <dbReference type="ARBA" id="ARBA00022448"/>
    </source>
</evidence>
<comment type="caution">
    <text evidence="8">The sequence shown here is derived from an EMBL/GenBank/DDBJ whole genome shotgun (WGS) entry which is preliminary data.</text>
</comment>
<feature type="transmembrane region" description="Helical" evidence="7">
    <location>
        <begin position="57"/>
        <end position="81"/>
    </location>
</feature>